<evidence type="ECO:0000313" key="3">
    <source>
        <dbReference type="Proteomes" id="UP001357485"/>
    </source>
</evidence>
<evidence type="ECO:0000313" key="2">
    <source>
        <dbReference type="EMBL" id="KAK5131982.1"/>
    </source>
</evidence>
<dbReference type="Proteomes" id="UP001357485">
    <property type="component" value="Unassembled WGS sequence"/>
</dbReference>
<evidence type="ECO:0000256" key="1">
    <source>
        <dbReference type="SAM" id="MobiDB-lite"/>
    </source>
</evidence>
<organism evidence="2 3">
    <name type="scientific">Cryomyces antarcticus</name>
    <dbReference type="NCBI Taxonomy" id="329879"/>
    <lineage>
        <taxon>Eukaryota</taxon>
        <taxon>Fungi</taxon>
        <taxon>Dikarya</taxon>
        <taxon>Ascomycota</taxon>
        <taxon>Pezizomycotina</taxon>
        <taxon>Dothideomycetes</taxon>
        <taxon>Dothideomycetes incertae sedis</taxon>
        <taxon>Cryomyces</taxon>
    </lineage>
</organism>
<protein>
    <submittedName>
        <fullName evidence="2">Uncharacterized protein</fullName>
    </submittedName>
</protein>
<comment type="caution">
    <text evidence="2">The sequence shown here is derived from an EMBL/GenBank/DDBJ whole genome shotgun (WGS) entry which is preliminary data.</text>
</comment>
<reference evidence="2 3" key="1">
    <citation type="submission" date="2023-08" db="EMBL/GenBank/DDBJ databases">
        <title>Black Yeasts Isolated from many extreme environments.</title>
        <authorList>
            <person name="Coleine C."/>
            <person name="Stajich J.E."/>
            <person name="Selbmann L."/>
        </authorList>
    </citation>
    <scope>NUCLEOTIDE SEQUENCE [LARGE SCALE GENOMIC DNA]</scope>
    <source>
        <strain evidence="2 3">CCFEE 536</strain>
    </source>
</reference>
<feature type="compositionally biased region" description="Acidic residues" evidence="1">
    <location>
        <begin position="102"/>
        <end position="116"/>
    </location>
</feature>
<proteinExistence type="predicted"/>
<gene>
    <name evidence="2" type="ORF">LTR16_000203</name>
</gene>
<feature type="region of interest" description="Disordered" evidence="1">
    <location>
        <begin position="94"/>
        <end position="134"/>
    </location>
</feature>
<sequence>MVIDLTLDSIVGTTGSSDDIADLRTTSTLIEGTAPSGDVSIPDTLSIIQGGVLVLKDPAKAQLSTVGERDSLRQLFYRLNINVGRVNSAYCFDSKDLSSSANDDEGQVGDDRDDDAAPPADVPAAKLRMQNNVT</sequence>
<keyword evidence="3" id="KW-1185">Reference proteome</keyword>
<accession>A0ABR0KUT3</accession>
<dbReference type="EMBL" id="JAVRRA010024621">
    <property type="protein sequence ID" value="KAK5131982.1"/>
    <property type="molecule type" value="Genomic_DNA"/>
</dbReference>
<name>A0ABR0KUT3_9PEZI</name>